<feature type="non-terminal residue" evidence="1">
    <location>
        <position position="1"/>
    </location>
</feature>
<evidence type="ECO:0000313" key="1">
    <source>
        <dbReference type="EMBL" id="ETJ29585.1"/>
    </source>
</evidence>
<sequence>VKENCNVAVLPKQKKQASIFNGLGNAIAAKTAHPDEAWKFVEFLGSEEANKIQAKSGAAIPAYEGTSEEWVNLSKDFNLKVFTDMLDYAVIRPYSKETLQFSLT</sequence>
<comment type="caution">
    <text evidence="1">The sequence shown here is derived from an EMBL/GenBank/DDBJ whole genome shotgun (WGS) entry which is preliminary data.</text>
</comment>
<gene>
    <name evidence="1" type="ORF">Q604_UNBC15888G0001</name>
</gene>
<proteinExistence type="predicted"/>
<organism evidence="1">
    <name type="scientific">human gut metagenome</name>
    <dbReference type="NCBI Taxonomy" id="408170"/>
    <lineage>
        <taxon>unclassified sequences</taxon>
        <taxon>metagenomes</taxon>
        <taxon>organismal metagenomes</taxon>
    </lineage>
</organism>
<accession>W1XJD1</accession>
<dbReference type="AlphaFoldDB" id="W1XJD1"/>
<dbReference type="Pfam" id="PF01547">
    <property type="entry name" value="SBP_bac_1"/>
    <property type="match status" value="1"/>
</dbReference>
<dbReference type="EMBL" id="AZMM01015888">
    <property type="protein sequence ID" value="ETJ29585.1"/>
    <property type="molecule type" value="Genomic_DNA"/>
</dbReference>
<feature type="non-terminal residue" evidence="1">
    <location>
        <position position="104"/>
    </location>
</feature>
<dbReference type="SUPFAM" id="SSF53850">
    <property type="entry name" value="Periplasmic binding protein-like II"/>
    <property type="match status" value="1"/>
</dbReference>
<protein>
    <submittedName>
        <fullName evidence="1">ABC transporter, substrate-binding protein</fullName>
    </submittedName>
</protein>
<dbReference type="Gene3D" id="3.40.190.10">
    <property type="entry name" value="Periplasmic binding protein-like II"/>
    <property type="match status" value="2"/>
</dbReference>
<name>W1XJD1_9ZZZZ</name>
<dbReference type="InterPro" id="IPR006059">
    <property type="entry name" value="SBP"/>
</dbReference>
<reference evidence="1" key="1">
    <citation type="submission" date="2013-12" db="EMBL/GenBank/DDBJ databases">
        <title>A Varibaculum cambriense genome reconstructed from a premature infant gut community with otherwise low bacterial novelty that shifts toward anaerobic metabolism during the third week of life.</title>
        <authorList>
            <person name="Brown C.T."/>
            <person name="Sharon I."/>
            <person name="Thomas B.C."/>
            <person name="Castelle C.J."/>
            <person name="Morowitz M.J."/>
            <person name="Banfield J.F."/>
        </authorList>
    </citation>
    <scope>NUCLEOTIDE SEQUENCE</scope>
</reference>